<sequence length="129" mass="15319">MDDNQEIFKVFQGTQFWWTSGRVSYQAVTTSQKVSSVQRRYYKLTFHRCHRDLIINSYINHVMKQGQAVMVRNQQRKLFTNGSTESWYGGKWTKCVHFEHPAHFDTLAMDPKRKQEIIDGLLKFKNGKE</sequence>
<keyword evidence="2" id="KW-1185">Reference proteome</keyword>
<name>A0A2P5CEM9_PARAD</name>
<gene>
    <name evidence="1" type="ORF">PanWU01x14_159640</name>
</gene>
<comment type="caution">
    <text evidence="1">The sequence shown here is derived from an EMBL/GenBank/DDBJ whole genome shotgun (WGS) entry which is preliminary data.</text>
</comment>
<dbReference type="PANTHER" id="PTHR23070">
    <property type="entry name" value="BCS1 AAA-TYPE ATPASE"/>
    <property type="match status" value="1"/>
</dbReference>
<accession>A0A2P5CEM9</accession>
<organism evidence="1 2">
    <name type="scientific">Parasponia andersonii</name>
    <name type="common">Sponia andersonii</name>
    <dbReference type="NCBI Taxonomy" id="3476"/>
    <lineage>
        <taxon>Eukaryota</taxon>
        <taxon>Viridiplantae</taxon>
        <taxon>Streptophyta</taxon>
        <taxon>Embryophyta</taxon>
        <taxon>Tracheophyta</taxon>
        <taxon>Spermatophyta</taxon>
        <taxon>Magnoliopsida</taxon>
        <taxon>eudicotyledons</taxon>
        <taxon>Gunneridae</taxon>
        <taxon>Pentapetalae</taxon>
        <taxon>rosids</taxon>
        <taxon>fabids</taxon>
        <taxon>Rosales</taxon>
        <taxon>Cannabaceae</taxon>
        <taxon>Parasponia</taxon>
    </lineage>
</organism>
<dbReference type="EMBL" id="JXTB01000140">
    <property type="protein sequence ID" value="PON59454.1"/>
    <property type="molecule type" value="Genomic_DNA"/>
</dbReference>
<evidence type="ECO:0000313" key="2">
    <source>
        <dbReference type="Proteomes" id="UP000237105"/>
    </source>
</evidence>
<dbReference type="STRING" id="3476.A0A2P5CEM9"/>
<evidence type="ECO:0000313" key="1">
    <source>
        <dbReference type="EMBL" id="PON59454.1"/>
    </source>
</evidence>
<dbReference type="Proteomes" id="UP000237105">
    <property type="component" value="Unassembled WGS sequence"/>
</dbReference>
<dbReference type="AlphaFoldDB" id="A0A2P5CEM9"/>
<dbReference type="OrthoDB" id="1736542at2759"/>
<protein>
    <submittedName>
        <fullName evidence="1">Uncharacterized protein</fullName>
    </submittedName>
</protein>
<proteinExistence type="predicted"/>
<dbReference type="InterPro" id="IPR050747">
    <property type="entry name" value="Mitochondrial_chaperone_BCS1"/>
</dbReference>
<reference evidence="2" key="1">
    <citation type="submission" date="2016-06" db="EMBL/GenBank/DDBJ databases">
        <title>Parallel loss of symbiosis genes in relatives of nitrogen-fixing non-legume Parasponia.</title>
        <authorList>
            <person name="Van Velzen R."/>
            <person name="Holmer R."/>
            <person name="Bu F."/>
            <person name="Rutten L."/>
            <person name="Van Zeijl A."/>
            <person name="Liu W."/>
            <person name="Santuari L."/>
            <person name="Cao Q."/>
            <person name="Sharma T."/>
            <person name="Shen D."/>
            <person name="Roswanjaya Y."/>
            <person name="Wardhani T."/>
            <person name="Kalhor M.S."/>
            <person name="Jansen J."/>
            <person name="Van den Hoogen J."/>
            <person name="Gungor B."/>
            <person name="Hartog M."/>
            <person name="Hontelez J."/>
            <person name="Verver J."/>
            <person name="Yang W.-C."/>
            <person name="Schijlen E."/>
            <person name="Repin R."/>
            <person name="Schilthuizen M."/>
            <person name="Schranz E."/>
            <person name="Heidstra R."/>
            <person name="Miyata K."/>
            <person name="Fedorova E."/>
            <person name="Kohlen W."/>
            <person name="Bisseling T."/>
            <person name="Smit S."/>
            <person name="Geurts R."/>
        </authorList>
    </citation>
    <scope>NUCLEOTIDE SEQUENCE [LARGE SCALE GENOMIC DNA]</scope>
    <source>
        <strain evidence="2">cv. WU1-14</strain>
    </source>
</reference>